<keyword evidence="5 7" id="KW-1133">Transmembrane helix</keyword>
<evidence type="ECO:0000259" key="9">
    <source>
        <dbReference type="Pfam" id="PF06750"/>
    </source>
</evidence>
<feature type="transmembrane region" description="Helical" evidence="7">
    <location>
        <begin position="135"/>
        <end position="161"/>
    </location>
</feature>
<dbReference type="STRING" id="1619122.UX73_C0027G0005"/>
<feature type="transmembrane region" description="Helical" evidence="7">
    <location>
        <begin position="6"/>
        <end position="23"/>
    </location>
</feature>
<evidence type="ECO:0000256" key="3">
    <source>
        <dbReference type="ARBA" id="ARBA00022475"/>
    </source>
</evidence>
<evidence type="ECO:0000256" key="4">
    <source>
        <dbReference type="ARBA" id="ARBA00022692"/>
    </source>
</evidence>
<evidence type="ECO:0000256" key="1">
    <source>
        <dbReference type="ARBA" id="ARBA00004651"/>
    </source>
</evidence>
<evidence type="ECO:0000256" key="7">
    <source>
        <dbReference type="SAM" id="Phobius"/>
    </source>
</evidence>
<feature type="domain" description="Prepilin peptidase A24 N-terminal" evidence="9">
    <location>
        <begin position="11"/>
        <end position="92"/>
    </location>
</feature>
<dbReference type="Pfam" id="PF06750">
    <property type="entry name" value="A24_N_bact"/>
    <property type="match status" value="1"/>
</dbReference>
<keyword evidence="10" id="KW-0808">Transferase</keyword>
<keyword evidence="3" id="KW-1003">Cell membrane</keyword>
<comment type="caution">
    <text evidence="10">The sequence shown here is derived from an EMBL/GenBank/DDBJ whole genome shotgun (WGS) entry which is preliminary data.</text>
</comment>
<dbReference type="AlphaFoldDB" id="A0A0G1QXT4"/>
<evidence type="ECO:0000256" key="2">
    <source>
        <dbReference type="ARBA" id="ARBA00005801"/>
    </source>
</evidence>
<dbReference type="GO" id="GO:0004190">
    <property type="term" value="F:aspartic-type endopeptidase activity"/>
    <property type="evidence" value="ECO:0007669"/>
    <property type="project" value="UniProtKB-EC"/>
</dbReference>
<gene>
    <name evidence="10" type="primary">tfpP</name>
    <name evidence="10" type="ORF">UX73_C0027G0005</name>
</gene>
<name>A0A0G1QXT4_UNCKA</name>
<sequence length="292" mass="32745">MEILFYSVIFIAGAFIGSFLNLVSDRLRTGESILFGRSHCDFCKKHLSGKDLLPLLSFILQKGKCRYCQEKLAYYYPLSETLTAATFVSLAYYIDLYKTPYVFSWIGFGYLAAVACFFIIITLSDLKYRLIPNRVVYPAIAFVLLFMILAIAANAGYSYYYLRNDEFGKYLIESGFWTNQLVAVAKSFGISLLSSLAVALFFWFLIFITKGKGMGGGDVKLAFLVSIFNGFPQNIVAVFAGFVLGALFSFVLILLGKKTMKDTLPFGPFLVLGSVLAFVYGQQILDWYLSLL</sequence>
<dbReference type="EC" id="3.4.23.43" evidence="10"/>
<dbReference type="InterPro" id="IPR000045">
    <property type="entry name" value="Prepilin_IV_endopep_pep"/>
</dbReference>
<feature type="transmembrane region" description="Helical" evidence="7">
    <location>
        <begin position="181"/>
        <end position="209"/>
    </location>
</feature>
<keyword evidence="10" id="KW-0378">Hydrolase</keyword>
<evidence type="ECO:0000259" key="8">
    <source>
        <dbReference type="Pfam" id="PF01478"/>
    </source>
</evidence>
<dbReference type="GO" id="GO:0032259">
    <property type="term" value="P:methylation"/>
    <property type="evidence" value="ECO:0007669"/>
    <property type="project" value="UniProtKB-KW"/>
</dbReference>
<keyword evidence="10" id="KW-0489">Methyltransferase</keyword>
<comment type="similarity">
    <text evidence="2">Belongs to the peptidase A24 family.</text>
</comment>
<dbReference type="GO" id="GO:0005886">
    <property type="term" value="C:plasma membrane"/>
    <property type="evidence" value="ECO:0007669"/>
    <property type="project" value="UniProtKB-SubCell"/>
</dbReference>
<dbReference type="InterPro" id="IPR010627">
    <property type="entry name" value="Prepilin_pept_A24_N"/>
</dbReference>
<proteinExistence type="inferred from homology"/>
<evidence type="ECO:0000313" key="11">
    <source>
        <dbReference type="Proteomes" id="UP000034873"/>
    </source>
</evidence>
<feature type="domain" description="Prepilin type IV endopeptidase peptidase" evidence="8">
    <location>
        <begin position="176"/>
        <end position="249"/>
    </location>
</feature>
<protein>
    <submittedName>
        <fullName evidence="10">Aspartate peptidase, leader peptidase (Prepilin peptidase) / N-methyltransferase</fullName>
        <ecNumber evidence="10">3.4.23.43</ecNumber>
    </submittedName>
</protein>
<dbReference type="PANTHER" id="PTHR30487">
    <property type="entry name" value="TYPE 4 PREPILIN-LIKE PROTEINS LEADER PEPTIDE-PROCESSING ENZYME"/>
    <property type="match status" value="1"/>
</dbReference>
<keyword evidence="6 7" id="KW-0472">Membrane</keyword>
<keyword evidence="4 7" id="KW-0812">Transmembrane</keyword>
<evidence type="ECO:0000313" key="10">
    <source>
        <dbReference type="EMBL" id="KKU49776.1"/>
    </source>
</evidence>
<comment type="subcellular location">
    <subcellularLocation>
        <location evidence="1">Cell membrane</location>
        <topology evidence="1">Multi-pass membrane protein</topology>
    </subcellularLocation>
</comment>
<dbReference type="Proteomes" id="UP000034873">
    <property type="component" value="Unassembled WGS sequence"/>
</dbReference>
<accession>A0A0G1QXT4</accession>
<dbReference type="Gene3D" id="1.20.120.1220">
    <property type="match status" value="1"/>
</dbReference>
<dbReference type="GO" id="GO:0008168">
    <property type="term" value="F:methyltransferase activity"/>
    <property type="evidence" value="ECO:0007669"/>
    <property type="project" value="UniProtKB-KW"/>
</dbReference>
<feature type="transmembrane region" description="Helical" evidence="7">
    <location>
        <begin position="221"/>
        <end position="254"/>
    </location>
</feature>
<dbReference type="InterPro" id="IPR050882">
    <property type="entry name" value="Prepilin_peptidase/N-MTase"/>
</dbReference>
<dbReference type="GO" id="GO:0006465">
    <property type="term" value="P:signal peptide processing"/>
    <property type="evidence" value="ECO:0007669"/>
    <property type="project" value="TreeGrafter"/>
</dbReference>
<reference evidence="10 11" key="1">
    <citation type="journal article" date="2015" name="Nature">
        <title>rRNA introns, odd ribosomes, and small enigmatic genomes across a large radiation of phyla.</title>
        <authorList>
            <person name="Brown C.T."/>
            <person name="Hug L.A."/>
            <person name="Thomas B.C."/>
            <person name="Sharon I."/>
            <person name="Castelle C.J."/>
            <person name="Singh A."/>
            <person name="Wilkins M.J."/>
            <person name="Williams K.H."/>
            <person name="Banfield J.F."/>
        </authorList>
    </citation>
    <scope>NUCLEOTIDE SEQUENCE [LARGE SCALE GENOMIC DNA]</scope>
</reference>
<feature type="transmembrane region" description="Helical" evidence="7">
    <location>
        <begin position="266"/>
        <end position="289"/>
    </location>
</feature>
<dbReference type="Pfam" id="PF01478">
    <property type="entry name" value="Peptidase_A24"/>
    <property type="match status" value="1"/>
</dbReference>
<feature type="transmembrane region" description="Helical" evidence="7">
    <location>
        <begin position="100"/>
        <end position="123"/>
    </location>
</feature>
<organism evidence="10 11">
    <name type="scientific">candidate division WWE3 bacterium GW2011_GWC1_47_10</name>
    <dbReference type="NCBI Taxonomy" id="1619122"/>
    <lineage>
        <taxon>Bacteria</taxon>
        <taxon>Katanobacteria</taxon>
    </lineage>
</organism>
<evidence type="ECO:0000256" key="5">
    <source>
        <dbReference type="ARBA" id="ARBA00022989"/>
    </source>
</evidence>
<dbReference type="PANTHER" id="PTHR30487:SF0">
    <property type="entry name" value="PREPILIN LEADER PEPTIDASE_N-METHYLTRANSFERASE-RELATED"/>
    <property type="match status" value="1"/>
</dbReference>
<dbReference type="EMBL" id="LCNH01000027">
    <property type="protein sequence ID" value="KKU49776.1"/>
    <property type="molecule type" value="Genomic_DNA"/>
</dbReference>
<evidence type="ECO:0000256" key="6">
    <source>
        <dbReference type="ARBA" id="ARBA00023136"/>
    </source>
</evidence>